<comment type="caution">
    <text evidence="1">The sequence shown here is derived from an EMBL/GenBank/DDBJ whole genome shotgun (WGS) entry which is preliminary data.</text>
</comment>
<evidence type="ECO:0000313" key="1">
    <source>
        <dbReference type="EMBL" id="MEV0708308.1"/>
    </source>
</evidence>
<reference evidence="1 2" key="1">
    <citation type="submission" date="2024-06" db="EMBL/GenBank/DDBJ databases">
        <title>The Natural Products Discovery Center: Release of the First 8490 Sequenced Strains for Exploring Actinobacteria Biosynthetic Diversity.</title>
        <authorList>
            <person name="Kalkreuter E."/>
            <person name="Kautsar S.A."/>
            <person name="Yang D."/>
            <person name="Bader C.D."/>
            <person name="Teijaro C.N."/>
            <person name="Fluegel L."/>
            <person name="Davis C.M."/>
            <person name="Simpson J.R."/>
            <person name="Lauterbach L."/>
            <person name="Steele A.D."/>
            <person name="Gui C."/>
            <person name="Meng S."/>
            <person name="Li G."/>
            <person name="Viehrig K."/>
            <person name="Ye F."/>
            <person name="Su P."/>
            <person name="Kiefer A.F."/>
            <person name="Nichols A."/>
            <person name="Cepeda A.J."/>
            <person name="Yan W."/>
            <person name="Fan B."/>
            <person name="Jiang Y."/>
            <person name="Adhikari A."/>
            <person name="Zheng C.-J."/>
            <person name="Schuster L."/>
            <person name="Cowan T.M."/>
            <person name="Smanski M.J."/>
            <person name="Chevrette M.G."/>
            <person name="De Carvalho L.P.S."/>
            <person name="Shen B."/>
        </authorList>
    </citation>
    <scope>NUCLEOTIDE SEQUENCE [LARGE SCALE GENOMIC DNA]</scope>
    <source>
        <strain evidence="1 2">NPDC050403</strain>
    </source>
</reference>
<dbReference type="Gene3D" id="2.30.110.10">
    <property type="entry name" value="Electron Transport, Fmn-binding Protein, Chain A"/>
    <property type="match status" value="1"/>
</dbReference>
<protein>
    <submittedName>
        <fullName evidence="1">Nitroreductase family deazaflavin-dependent oxidoreductase</fullName>
    </submittedName>
</protein>
<keyword evidence="2" id="KW-1185">Reference proteome</keyword>
<dbReference type="Proteomes" id="UP001551695">
    <property type="component" value="Unassembled WGS sequence"/>
</dbReference>
<evidence type="ECO:0000313" key="2">
    <source>
        <dbReference type="Proteomes" id="UP001551695"/>
    </source>
</evidence>
<dbReference type="EMBL" id="JBFAKC010000004">
    <property type="protein sequence ID" value="MEV0708308.1"/>
    <property type="molecule type" value="Genomic_DNA"/>
</dbReference>
<organism evidence="1 2">
    <name type="scientific">Nocardia aurea</name>
    <dbReference type="NCBI Taxonomy" id="2144174"/>
    <lineage>
        <taxon>Bacteria</taxon>
        <taxon>Bacillati</taxon>
        <taxon>Actinomycetota</taxon>
        <taxon>Actinomycetes</taxon>
        <taxon>Mycobacteriales</taxon>
        <taxon>Nocardiaceae</taxon>
        <taxon>Nocardia</taxon>
    </lineage>
</organism>
<sequence length="180" mass="20468">MAAAVRPDLVPMVDHDPRSREYIMWGYDSYLRWLYRSGRPNLFARIQNRFSARLFAAGIAPRRVAALGVRGRRTGRVIWFPVVIAEFDGRDYLVSMLGNNANWVCNVAADDGRAVLRHGTEDLVHLVAVDLDRRAPILREYLKVAPGARPHVPIDRNAPLADFERIASSYPVFRIDQRGE</sequence>
<gene>
    <name evidence="1" type="ORF">AB0I48_12145</name>
</gene>
<dbReference type="InterPro" id="IPR012349">
    <property type="entry name" value="Split_barrel_FMN-bd"/>
</dbReference>
<dbReference type="RefSeq" id="WP_357782888.1">
    <property type="nucleotide sequence ID" value="NZ_JBFAKC010000004.1"/>
</dbReference>
<name>A0ABV3FSA3_9NOCA</name>
<accession>A0ABV3FSA3</accession>
<proteinExistence type="predicted"/>